<accession>A0A165KNW3</accession>
<dbReference type="Proteomes" id="UP000076727">
    <property type="component" value="Unassembled WGS sequence"/>
</dbReference>
<protein>
    <submittedName>
        <fullName evidence="1">Uncharacterized protein</fullName>
    </submittedName>
</protein>
<sequence>MTGLSATALFRFANGGFTALRAYALSGHSMLLASIIFVLSSVDAPFIIFQASTFTVVNSPQPFGCTITMRMGVHTSRLSIIGQVCNIIAEALLVAVTWRHAYTDAINIADGMQIDTPLATTLLRDGTIYFAAIAVLQTINAALLITDTGLVLPSQLIDGSSWYSLKTPHEGVLTNITYFKQFYSRASISTCTMQTPLGQAAHPVHKLCSTSASRML</sequence>
<organism evidence="1 2">
    <name type="scientific">Daedalea quercina L-15889</name>
    <dbReference type="NCBI Taxonomy" id="1314783"/>
    <lineage>
        <taxon>Eukaryota</taxon>
        <taxon>Fungi</taxon>
        <taxon>Dikarya</taxon>
        <taxon>Basidiomycota</taxon>
        <taxon>Agaricomycotina</taxon>
        <taxon>Agaricomycetes</taxon>
        <taxon>Polyporales</taxon>
        <taxon>Fomitopsis</taxon>
    </lineage>
</organism>
<dbReference type="EMBL" id="KV429191">
    <property type="protein sequence ID" value="KZT63384.1"/>
    <property type="molecule type" value="Genomic_DNA"/>
</dbReference>
<keyword evidence="2" id="KW-1185">Reference proteome</keyword>
<name>A0A165KNW3_9APHY</name>
<dbReference type="OrthoDB" id="2750359at2759"/>
<gene>
    <name evidence="1" type="ORF">DAEQUDRAFT_146643</name>
</gene>
<dbReference type="AlphaFoldDB" id="A0A165KNW3"/>
<evidence type="ECO:0000313" key="2">
    <source>
        <dbReference type="Proteomes" id="UP000076727"/>
    </source>
</evidence>
<evidence type="ECO:0000313" key="1">
    <source>
        <dbReference type="EMBL" id="KZT63384.1"/>
    </source>
</evidence>
<reference evidence="1 2" key="1">
    <citation type="journal article" date="2016" name="Mol. Biol. Evol.">
        <title>Comparative Genomics of Early-Diverging Mushroom-Forming Fungi Provides Insights into the Origins of Lignocellulose Decay Capabilities.</title>
        <authorList>
            <person name="Nagy L.G."/>
            <person name="Riley R."/>
            <person name="Tritt A."/>
            <person name="Adam C."/>
            <person name="Daum C."/>
            <person name="Floudas D."/>
            <person name="Sun H."/>
            <person name="Yadav J.S."/>
            <person name="Pangilinan J."/>
            <person name="Larsson K.H."/>
            <person name="Matsuura K."/>
            <person name="Barry K."/>
            <person name="Labutti K."/>
            <person name="Kuo R."/>
            <person name="Ohm R.A."/>
            <person name="Bhattacharya S.S."/>
            <person name="Shirouzu T."/>
            <person name="Yoshinaga Y."/>
            <person name="Martin F.M."/>
            <person name="Grigoriev I.V."/>
            <person name="Hibbett D.S."/>
        </authorList>
    </citation>
    <scope>NUCLEOTIDE SEQUENCE [LARGE SCALE GENOMIC DNA]</scope>
    <source>
        <strain evidence="1 2">L-15889</strain>
    </source>
</reference>
<proteinExistence type="predicted"/>